<dbReference type="PANTHER" id="PTHR23233:SF84">
    <property type="entry name" value="FI23031P1"/>
    <property type="match status" value="1"/>
</dbReference>
<dbReference type="InterPro" id="IPR036236">
    <property type="entry name" value="Znf_C2H2_sf"/>
</dbReference>
<dbReference type="GO" id="GO:0001708">
    <property type="term" value="P:cell fate specification"/>
    <property type="evidence" value="ECO:0007669"/>
    <property type="project" value="UniProtKB-ARBA"/>
</dbReference>
<evidence type="ECO:0000256" key="5">
    <source>
        <dbReference type="ARBA" id="ARBA00022833"/>
    </source>
</evidence>
<evidence type="ECO:0000259" key="11">
    <source>
        <dbReference type="PROSITE" id="PS50157"/>
    </source>
</evidence>
<keyword evidence="7" id="KW-0804">Transcription</keyword>
<evidence type="ECO:0000256" key="2">
    <source>
        <dbReference type="ARBA" id="ARBA00022723"/>
    </source>
</evidence>
<comment type="similarity">
    <text evidence="9">Belongs to the sal C2H2-type zinc-finger protein family.</text>
</comment>
<dbReference type="GO" id="GO:0000978">
    <property type="term" value="F:RNA polymerase II cis-regulatory region sequence-specific DNA binding"/>
    <property type="evidence" value="ECO:0007669"/>
    <property type="project" value="TreeGrafter"/>
</dbReference>
<dbReference type="PROSITE" id="PS00028">
    <property type="entry name" value="ZINC_FINGER_C2H2_1"/>
    <property type="match status" value="3"/>
</dbReference>
<dbReference type="InterPro" id="IPR051565">
    <property type="entry name" value="Sal_C2H2-zinc-finger"/>
</dbReference>
<gene>
    <name evidence="12" type="ORF">OFLC_LOCUS11392</name>
</gene>
<evidence type="ECO:0000313" key="14">
    <source>
        <dbReference type="WBParaSite" id="OFLC_0001138601-mRNA-1"/>
    </source>
</evidence>
<feature type="domain" description="C2H2-type" evidence="11">
    <location>
        <begin position="124"/>
        <end position="151"/>
    </location>
</feature>
<dbReference type="GO" id="GO:0048646">
    <property type="term" value="P:anatomical structure formation involved in morphogenesis"/>
    <property type="evidence" value="ECO:0007669"/>
    <property type="project" value="UniProtKB-ARBA"/>
</dbReference>
<keyword evidence="3" id="KW-0677">Repeat</keyword>
<evidence type="ECO:0000313" key="12">
    <source>
        <dbReference type="EMBL" id="VDO76084.1"/>
    </source>
</evidence>
<reference evidence="14" key="1">
    <citation type="submission" date="2016-06" db="UniProtKB">
        <authorList>
            <consortium name="WormBaseParasite"/>
        </authorList>
    </citation>
    <scope>IDENTIFICATION</scope>
</reference>
<evidence type="ECO:0000256" key="3">
    <source>
        <dbReference type="ARBA" id="ARBA00022737"/>
    </source>
</evidence>
<keyword evidence="2" id="KW-0479">Metal-binding</keyword>
<keyword evidence="13" id="KW-1185">Reference proteome</keyword>
<evidence type="ECO:0000256" key="7">
    <source>
        <dbReference type="ARBA" id="ARBA00023163"/>
    </source>
</evidence>
<dbReference type="Gene3D" id="3.30.160.60">
    <property type="entry name" value="Classic Zinc Finger"/>
    <property type="match status" value="2"/>
</dbReference>
<evidence type="ECO:0000256" key="9">
    <source>
        <dbReference type="ARBA" id="ARBA00038474"/>
    </source>
</evidence>
<reference evidence="12 13" key="2">
    <citation type="submission" date="2018-11" db="EMBL/GenBank/DDBJ databases">
        <authorList>
            <consortium name="Pathogen Informatics"/>
        </authorList>
    </citation>
    <scope>NUCLEOTIDE SEQUENCE [LARGE SCALE GENOMIC DNA]</scope>
</reference>
<dbReference type="WBParaSite" id="OFLC_0001138601-mRNA-1">
    <property type="protein sequence ID" value="OFLC_0001138601-mRNA-1"/>
    <property type="gene ID" value="OFLC_0001138601"/>
</dbReference>
<dbReference type="GO" id="GO:0048513">
    <property type="term" value="P:animal organ development"/>
    <property type="evidence" value="ECO:0007669"/>
    <property type="project" value="UniProtKB-ARBA"/>
</dbReference>
<organism evidence="14">
    <name type="scientific">Onchocerca flexuosa</name>
    <dbReference type="NCBI Taxonomy" id="387005"/>
    <lineage>
        <taxon>Eukaryota</taxon>
        <taxon>Metazoa</taxon>
        <taxon>Ecdysozoa</taxon>
        <taxon>Nematoda</taxon>
        <taxon>Chromadorea</taxon>
        <taxon>Rhabditida</taxon>
        <taxon>Spirurina</taxon>
        <taxon>Spiruromorpha</taxon>
        <taxon>Filarioidea</taxon>
        <taxon>Onchocercidae</taxon>
        <taxon>Onchocerca</taxon>
    </lineage>
</organism>
<dbReference type="SUPFAM" id="SSF57667">
    <property type="entry name" value="beta-beta-alpha zinc fingers"/>
    <property type="match status" value="2"/>
</dbReference>
<dbReference type="PROSITE" id="PS50157">
    <property type="entry name" value="ZINC_FINGER_C2H2_2"/>
    <property type="match status" value="3"/>
</dbReference>
<dbReference type="FunFam" id="3.30.160.60:FF:002381">
    <property type="entry name" value="Putative spalt protein"/>
    <property type="match status" value="1"/>
</dbReference>
<sequence>MRPGPHPDLFLNGPSSTPLLNNDDDWEALMEVSTTDESEKIRALVGDKALPTTDPNQCLLCRRVLSCKSALQMHYRTHTGERPFKCKICQRAFTTKGNLKTHMGVHRAKHSFRGLASTTTNVHHQCPICQKRFFTAHLLQQHVAQHTANQSNRSNVISS</sequence>
<evidence type="ECO:0000256" key="1">
    <source>
        <dbReference type="ARBA" id="ARBA00004123"/>
    </source>
</evidence>
<proteinExistence type="inferred from homology"/>
<dbReference type="GO" id="GO:0008270">
    <property type="term" value="F:zinc ion binding"/>
    <property type="evidence" value="ECO:0007669"/>
    <property type="project" value="UniProtKB-KW"/>
</dbReference>
<evidence type="ECO:0000256" key="4">
    <source>
        <dbReference type="ARBA" id="ARBA00022771"/>
    </source>
</evidence>
<dbReference type="GO" id="GO:0048699">
    <property type="term" value="P:generation of neurons"/>
    <property type="evidence" value="ECO:0007669"/>
    <property type="project" value="UniProtKB-ARBA"/>
</dbReference>
<evidence type="ECO:0000256" key="10">
    <source>
        <dbReference type="PROSITE-ProRule" id="PRU00042"/>
    </source>
</evidence>
<dbReference type="STRING" id="387005.A0A183HV74"/>
<dbReference type="EMBL" id="UZAJ01016398">
    <property type="protein sequence ID" value="VDO76084.1"/>
    <property type="molecule type" value="Genomic_DNA"/>
</dbReference>
<keyword evidence="4 10" id="KW-0863">Zinc-finger</keyword>
<dbReference type="Proteomes" id="UP000267606">
    <property type="component" value="Unassembled WGS sequence"/>
</dbReference>
<dbReference type="Pfam" id="PF00096">
    <property type="entry name" value="zf-C2H2"/>
    <property type="match status" value="1"/>
</dbReference>
<dbReference type="PANTHER" id="PTHR23233">
    <property type="entry name" value="SAL-LIKE PROTEIN"/>
    <property type="match status" value="1"/>
</dbReference>
<dbReference type="AlphaFoldDB" id="A0A183HV74"/>
<feature type="domain" description="C2H2-type" evidence="11">
    <location>
        <begin position="56"/>
        <end position="83"/>
    </location>
</feature>
<keyword evidence="8" id="KW-0539">Nucleus</keyword>
<protein>
    <submittedName>
        <fullName evidence="14">Zinc finger, C2H2 type</fullName>
    </submittedName>
</protein>
<dbReference type="GO" id="GO:0061061">
    <property type="term" value="P:muscle structure development"/>
    <property type="evidence" value="ECO:0007669"/>
    <property type="project" value="UniProtKB-ARBA"/>
</dbReference>
<dbReference type="GO" id="GO:0005634">
    <property type="term" value="C:nucleus"/>
    <property type="evidence" value="ECO:0007669"/>
    <property type="project" value="UniProtKB-SubCell"/>
</dbReference>
<dbReference type="FunFam" id="3.30.160.60:FF:000025">
    <property type="entry name" value="Spalt-like transcription factor 1"/>
    <property type="match status" value="1"/>
</dbReference>
<dbReference type="Pfam" id="PF13894">
    <property type="entry name" value="zf-C2H2_4"/>
    <property type="match status" value="1"/>
</dbReference>
<dbReference type="GO" id="GO:0009791">
    <property type="term" value="P:post-embryonic development"/>
    <property type="evidence" value="ECO:0007669"/>
    <property type="project" value="UniProtKB-ARBA"/>
</dbReference>
<name>A0A183HV74_9BILA</name>
<keyword evidence="5" id="KW-0862">Zinc</keyword>
<evidence type="ECO:0000313" key="13">
    <source>
        <dbReference type="Proteomes" id="UP000267606"/>
    </source>
</evidence>
<feature type="domain" description="C2H2-type" evidence="11">
    <location>
        <begin position="84"/>
        <end position="111"/>
    </location>
</feature>
<comment type="subcellular location">
    <subcellularLocation>
        <location evidence="1">Nucleus</location>
    </subcellularLocation>
</comment>
<evidence type="ECO:0000256" key="8">
    <source>
        <dbReference type="ARBA" id="ARBA00023242"/>
    </source>
</evidence>
<evidence type="ECO:0000256" key="6">
    <source>
        <dbReference type="ARBA" id="ARBA00023015"/>
    </source>
</evidence>
<accession>A0A183HV74</accession>
<dbReference type="InterPro" id="IPR013087">
    <property type="entry name" value="Znf_C2H2_type"/>
</dbReference>
<dbReference type="GO" id="GO:0000981">
    <property type="term" value="F:DNA-binding transcription factor activity, RNA polymerase II-specific"/>
    <property type="evidence" value="ECO:0007669"/>
    <property type="project" value="TreeGrafter"/>
</dbReference>
<keyword evidence="6" id="KW-0805">Transcription regulation</keyword>
<dbReference type="SMART" id="SM00355">
    <property type="entry name" value="ZnF_C2H2"/>
    <property type="match status" value="3"/>
</dbReference>